<dbReference type="PANTHER" id="PTHR23111:SF40">
    <property type="entry name" value="RNA-BINDING PROTEIN INVOLVED IN HETEROCHROMATIN ASSEMBLY-RELATED"/>
    <property type="match status" value="1"/>
</dbReference>
<dbReference type="Gene3D" id="4.10.1060.10">
    <property type="entry name" value="Zinc finger, RanBP2-type"/>
    <property type="match status" value="2"/>
</dbReference>
<dbReference type="SMART" id="SM00547">
    <property type="entry name" value="ZnF_RBZ"/>
    <property type="match status" value="2"/>
</dbReference>
<dbReference type="PANTHER" id="PTHR23111">
    <property type="entry name" value="ZINC FINGER PROTEIN"/>
    <property type="match status" value="1"/>
</dbReference>
<dbReference type="GO" id="GO:0008270">
    <property type="term" value="F:zinc ion binding"/>
    <property type="evidence" value="ECO:0007669"/>
    <property type="project" value="UniProtKB-KW"/>
</dbReference>
<dbReference type="SUPFAM" id="SSF90209">
    <property type="entry name" value="Ran binding protein zinc finger-like"/>
    <property type="match status" value="2"/>
</dbReference>
<sequence length="667" mass="73247">MSDVYVVVHLATTCDDSAVYVPRDSCELLEISWCVVDVKSLQILPRESELVKPANTPITPACQQKYKLSWDSVKSGSSFKDAVAQFDKKLSLAVAGRDFTFVTVDIHTLRVLLPREARDKGVVLPVYLQHPRVFDLFNEYLKWQSTHPEAMSYPSSCLANIITALSVDVPEGWTEDSADDARLTVDVYANILVQLVKKSMPLEAHPLVLVKPYDTAHDAKIFLAERSKILYLSNLPPDTTQSELESWFTQFGGRPIAFWTLKNVDADQKNQQNNVDKAKGIAGFAVFSKHEEAAESLYMNGRVLNDRVVEVQASSTRVLDRASELLTPFPPLKNRPRPGDWTCPSCGFSNFQRRIACFRCSFPATSAVAIQEQMYTGTGNNSTQDSSSNNMRRHKGDEKQSSPGYGGYQDHYQNSHHVLKNGNNYNNGYNHGYNHNHNGGNGQRVHYGNSVPFRAGDWKCANETCQYHNFAKNLCCLKCGSAKPTSMTHSNSNGPSNHSNNAAAAAAAAAVAAGSMHSVNSTAATIAAATASGQALNLNNNFLKLQQPQPHLSRHERGSQSTSSSPMGNGLYSNVPMMQQYQYQGKQQGTSHLPQHLALLQGQSQSQVAQQSRGHKNSQSSSSSPGLYVQNLGYQYKHNSDGLHGGNGINLLSNQINSLSLNNTSTN</sequence>
<evidence type="ECO:0000256" key="1">
    <source>
        <dbReference type="ARBA" id="ARBA00022723"/>
    </source>
</evidence>
<dbReference type="PROSITE" id="PS50199">
    <property type="entry name" value="ZF_RANBP2_2"/>
    <property type="match status" value="2"/>
</dbReference>
<dbReference type="InterPro" id="IPR036397">
    <property type="entry name" value="RNaseH_sf"/>
</dbReference>
<feature type="domain" description="RRM" evidence="7">
    <location>
        <begin position="228"/>
        <end position="316"/>
    </location>
</feature>
<dbReference type="InterPro" id="IPR035979">
    <property type="entry name" value="RBD_domain_sf"/>
</dbReference>
<feature type="compositionally biased region" description="Low complexity" evidence="6">
    <location>
        <begin position="602"/>
        <end position="612"/>
    </location>
</feature>
<gene>
    <name evidence="9" type="ORF">SAMEA4029009_CIC11G00000003244</name>
</gene>
<evidence type="ECO:0000313" key="9">
    <source>
        <dbReference type="EMBL" id="SGZ50571.1"/>
    </source>
</evidence>
<keyword evidence="1" id="KW-0479">Metal-binding</keyword>
<evidence type="ECO:0000256" key="6">
    <source>
        <dbReference type="SAM" id="MobiDB-lite"/>
    </source>
</evidence>
<dbReference type="SUPFAM" id="SSF54928">
    <property type="entry name" value="RNA-binding domain, RBD"/>
    <property type="match status" value="1"/>
</dbReference>
<dbReference type="Gene3D" id="3.30.420.10">
    <property type="entry name" value="Ribonuclease H-like superfamily/Ribonuclease H"/>
    <property type="match status" value="1"/>
</dbReference>
<dbReference type="InterPro" id="IPR001876">
    <property type="entry name" value="Znf_RanBP2"/>
</dbReference>
<dbReference type="Gene3D" id="3.30.70.330">
    <property type="match status" value="1"/>
</dbReference>
<dbReference type="InterPro" id="IPR000504">
    <property type="entry name" value="RRM_dom"/>
</dbReference>
<dbReference type="InterPro" id="IPR012337">
    <property type="entry name" value="RNaseH-like_sf"/>
</dbReference>
<feature type="region of interest" description="Disordered" evidence="6">
    <location>
        <begin position="376"/>
        <end position="416"/>
    </location>
</feature>
<dbReference type="InterPro" id="IPR034351">
    <property type="entry name" value="Nrp1_RRM"/>
</dbReference>
<dbReference type="InterPro" id="IPR036443">
    <property type="entry name" value="Znf_RanBP2_sf"/>
</dbReference>
<keyword evidence="2 5" id="KW-0863">Zinc-finger</keyword>
<evidence type="ECO:0000256" key="3">
    <source>
        <dbReference type="ARBA" id="ARBA00022833"/>
    </source>
</evidence>
<feature type="compositionally biased region" description="Polar residues" evidence="6">
    <location>
        <begin position="376"/>
        <end position="390"/>
    </location>
</feature>
<evidence type="ECO:0000256" key="2">
    <source>
        <dbReference type="ARBA" id="ARBA00022771"/>
    </source>
</evidence>
<protein>
    <submittedName>
        <fullName evidence="9">CIC11C00000003244</fullName>
    </submittedName>
</protein>
<dbReference type="Pfam" id="PF00641">
    <property type="entry name" value="Zn_ribbon_RanBP"/>
    <property type="match status" value="2"/>
</dbReference>
<feature type="domain" description="RanBP2-type" evidence="8">
    <location>
        <begin position="454"/>
        <end position="485"/>
    </location>
</feature>
<dbReference type="AlphaFoldDB" id="A0A1L0BHI3"/>
<organism evidence="9 10">
    <name type="scientific">Sungouiella intermedia</name>
    <dbReference type="NCBI Taxonomy" id="45354"/>
    <lineage>
        <taxon>Eukaryota</taxon>
        <taxon>Fungi</taxon>
        <taxon>Dikarya</taxon>
        <taxon>Ascomycota</taxon>
        <taxon>Saccharomycotina</taxon>
        <taxon>Pichiomycetes</taxon>
        <taxon>Metschnikowiaceae</taxon>
        <taxon>Sungouiella</taxon>
    </lineage>
</organism>
<keyword evidence="3" id="KW-0862">Zinc</keyword>
<dbReference type="EMBL" id="LT635764">
    <property type="protein sequence ID" value="SGZ50571.1"/>
    <property type="molecule type" value="Genomic_DNA"/>
</dbReference>
<dbReference type="PROSITE" id="PS01358">
    <property type="entry name" value="ZF_RANBP2_1"/>
    <property type="match status" value="2"/>
</dbReference>
<feature type="region of interest" description="Disordered" evidence="6">
    <location>
        <begin position="548"/>
        <end position="573"/>
    </location>
</feature>
<evidence type="ECO:0000256" key="5">
    <source>
        <dbReference type="PROSITE-ProRule" id="PRU00322"/>
    </source>
</evidence>
<dbReference type="Proteomes" id="UP000182259">
    <property type="component" value="Chromosome I"/>
</dbReference>
<evidence type="ECO:0000313" key="10">
    <source>
        <dbReference type="Proteomes" id="UP000182259"/>
    </source>
</evidence>
<dbReference type="FunFam" id="4.10.1060.10:FF:000024">
    <property type="entry name" value="RNA-binding protein"/>
    <property type="match status" value="1"/>
</dbReference>
<feature type="region of interest" description="Disordered" evidence="6">
    <location>
        <begin position="602"/>
        <end position="628"/>
    </location>
</feature>
<dbReference type="GO" id="GO:0003729">
    <property type="term" value="F:mRNA binding"/>
    <property type="evidence" value="ECO:0007669"/>
    <property type="project" value="TreeGrafter"/>
</dbReference>
<feature type="domain" description="RanBP2-type" evidence="8">
    <location>
        <begin position="337"/>
        <end position="366"/>
    </location>
</feature>
<reference evidence="9 10" key="1">
    <citation type="submission" date="2016-10" db="EMBL/GenBank/DDBJ databases">
        <authorList>
            <person name="de Groot N.N."/>
        </authorList>
    </citation>
    <scope>NUCLEOTIDE SEQUENCE [LARGE SCALE GENOMIC DNA]</scope>
    <source>
        <strain evidence="9 10">PYCC 4715</strain>
    </source>
</reference>
<dbReference type="SUPFAM" id="SSF53098">
    <property type="entry name" value="Ribonuclease H-like"/>
    <property type="match status" value="1"/>
</dbReference>
<dbReference type="SMART" id="SM00360">
    <property type="entry name" value="RRM"/>
    <property type="match status" value="1"/>
</dbReference>
<name>A0A1L0BHI3_9ASCO</name>
<dbReference type="Pfam" id="PF00076">
    <property type="entry name" value="RRM_1"/>
    <property type="match status" value="1"/>
</dbReference>
<evidence type="ECO:0000259" key="7">
    <source>
        <dbReference type="PROSITE" id="PS50102"/>
    </source>
</evidence>
<dbReference type="PROSITE" id="PS50102">
    <property type="entry name" value="RRM"/>
    <property type="match status" value="1"/>
</dbReference>
<dbReference type="CDD" id="cd12452">
    <property type="entry name" value="RRM_ARP_like"/>
    <property type="match status" value="1"/>
</dbReference>
<dbReference type="InterPro" id="IPR012677">
    <property type="entry name" value="Nucleotide-bd_a/b_plait_sf"/>
</dbReference>
<proteinExistence type="predicted"/>
<evidence type="ECO:0000256" key="4">
    <source>
        <dbReference type="PROSITE-ProRule" id="PRU00176"/>
    </source>
</evidence>
<evidence type="ECO:0000259" key="8">
    <source>
        <dbReference type="PROSITE" id="PS50199"/>
    </source>
</evidence>
<accession>A0A1L0BHI3</accession>
<keyword evidence="4" id="KW-0694">RNA-binding</keyword>